<dbReference type="AlphaFoldDB" id="A0A0U1L5F9"/>
<accession>A0A0U1L5F9</accession>
<evidence type="ECO:0000313" key="2">
    <source>
        <dbReference type="Proteomes" id="UP000049855"/>
    </source>
</evidence>
<organism evidence="1 2">
    <name type="scientific">Sporomusa ovata</name>
    <dbReference type="NCBI Taxonomy" id="2378"/>
    <lineage>
        <taxon>Bacteria</taxon>
        <taxon>Bacillati</taxon>
        <taxon>Bacillota</taxon>
        <taxon>Negativicutes</taxon>
        <taxon>Selenomonadales</taxon>
        <taxon>Sporomusaceae</taxon>
        <taxon>Sporomusa</taxon>
    </lineage>
</organism>
<protein>
    <submittedName>
        <fullName evidence="1">Uncharacterized protein</fullName>
    </submittedName>
</protein>
<name>A0A0U1L5F9_9FIRM</name>
<dbReference type="RefSeq" id="WP_021166745.1">
    <property type="nucleotide sequence ID" value="NZ_CTRP01000015.1"/>
</dbReference>
<dbReference type="Proteomes" id="UP000049855">
    <property type="component" value="Unassembled WGS sequence"/>
</dbReference>
<reference evidence="2" key="1">
    <citation type="submission" date="2015-03" db="EMBL/GenBank/DDBJ databases">
        <authorList>
            <person name="Nijsse Bart"/>
        </authorList>
    </citation>
    <scope>NUCLEOTIDE SEQUENCE [LARGE SCALE GENOMIC DNA]</scope>
</reference>
<evidence type="ECO:0000313" key="1">
    <source>
        <dbReference type="EMBL" id="CQR74928.1"/>
    </source>
</evidence>
<sequence>MDTDINNVFEGLLDCPQLKGFVKVVGIWELILKEQTIKIKVTYDYKTTYYSYAVSHYYQGPTDDKPNIPRKIIDDTSNGILKRAVRIILSVYDTDYVGGKWVTNKEF</sequence>
<gene>
    <name evidence="1" type="ORF">SpAn4DRAFT_4285</name>
</gene>
<proteinExistence type="predicted"/>
<keyword evidence="2" id="KW-1185">Reference proteome</keyword>
<dbReference type="EMBL" id="CTRP01000015">
    <property type="protein sequence ID" value="CQR74928.1"/>
    <property type="molecule type" value="Genomic_DNA"/>
</dbReference>